<dbReference type="Pfam" id="PF01793">
    <property type="entry name" value="Glyco_transf_15"/>
    <property type="match status" value="1"/>
</dbReference>
<name>A0A1U7LKR2_NEOID</name>
<dbReference type="InterPro" id="IPR029044">
    <property type="entry name" value="Nucleotide-diphossugar_trans"/>
</dbReference>
<organism evidence="5 6">
    <name type="scientific">Neolecta irregularis (strain DAH-3)</name>
    <dbReference type="NCBI Taxonomy" id="1198029"/>
    <lineage>
        <taxon>Eukaryota</taxon>
        <taxon>Fungi</taxon>
        <taxon>Dikarya</taxon>
        <taxon>Ascomycota</taxon>
        <taxon>Taphrinomycotina</taxon>
        <taxon>Neolectales</taxon>
        <taxon>Neolectaceae</taxon>
        <taxon>Neolecta</taxon>
    </lineage>
</organism>
<keyword evidence="6" id="KW-1185">Reference proteome</keyword>
<keyword evidence="4" id="KW-1133">Transmembrane helix</keyword>
<accession>A0A1U7LKR2</accession>
<sequence>MWIIPRNQKYLTLLLRLIAVIVFARLFITVMPSKKPVVSNEKHTFHSGRRSNAAIVSLCRNSELYEMAGSIRQIEDRVNKNFNYPWVFLNDEPFSEEFISMTSALVSGPTEYAIIPHAHWSYPEWVDLQKAKEGRDALEAKRIIYELTYH</sequence>
<dbReference type="GO" id="GO:0005794">
    <property type="term" value="C:Golgi apparatus"/>
    <property type="evidence" value="ECO:0007669"/>
    <property type="project" value="TreeGrafter"/>
</dbReference>
<gene>
    <name evidence="5" type="ORF">NEOLI_005492</name>
</gene>
<keyword evidence="4" id="KW-0812">Transmembrane</keyword>
<dbReference type="GO" id="GO:0016020">
    <property type="term" value="C:membrane"/>
    <property type="evidence" value="ECO:0007669"/>
    <property type="project" value="InterPro"/>
</dbReference>
<evidence type="ECO:0000256" key="2">
    <source>
        <dbReference type="ARBA" id="ARBA00022676"/>
    </source>
</evidence>
<dbReference type="PANTHER" id="PTHR31121:SF6">
    <property type="entry name" value="ALPHA-1,2 MANNOSYLTRANSFERASE KTR1"/>
    <property type="match status" value="1"/>
</dbReference>
<comment type="similarity">
    <text evidence="1">Belongs to the glycosyltransferase 15 family.</text>
</comment>
<comment type="caution">
    <text evidence="5">The sequence shown here is derived from an EMBL/GenBank/DDBJ whole genome shotgun (WGS) entry which is preliminary data.</text>
</comment>
<dbReference type="STRING" id="1198029.A0A1U7LKR2"/>
<evidence type="ECO:0000256" key="1">
    <source>
        <dbReference type="ARBA" id="ARBA00007677"/>
    </source>
</evidence>
<dbReference type="GO" id="GO:0000026">
    <property type="term" value="F:alpha-1,2-mannosyltransferase activity"/>
    <property type="evidence" value="ECO:0007669"/>
    <property type="project" value="TreeGrafter"/>
</dbReference>
<keyword evidence="3 5" id="KW-0808">Transferase</keyword>
<keyword evidence="4" id="KW-0472">Membrane</keyword>
<dbReference type="PANTHER" id="PTHR31121">
    <property type="entry name" value="ALPHA-1,2 MANNOSYLTRANSFERASE KTR1"/>
    <property type="match status" value="1"/>
</dbReference>
<dbReference type="GO" id="GO:0006493">
    <property type="term" value="P:protein O-linked glycosylation"/>
    <property type="evidence" value="ECO:0007669"/>
    <property type="project" value="TreeGrafter"/>
</dbReference>
<evidence type="ECO:0000256" key="3">
    <source>
        <dbReference type="ARBA" id="ARBA00022679"/>
    </source>
</evidence>
<dbReference type="EMBL" id="LXFE01002027">
    <property type="protein sequence ID" value="OLL23245.1"/>
    <property type="molecule type" value="Genomic_DNA"/>
</dbReference>
<evidence type="ECO:0000256" key="4">
    <source>
        <dbReference type="SAM" id="Phobius"/>
    </source>
</evidence>
<dbReference type="InterPro" id="IPR002685">
    <property type="entry name" value="Glyco_trans_15"/>
</dbReference>
<feature type="transmembrane region" description="Helical" evidence="4">
    <location>
        <begin position="12"/>
        <end position="31"/>
    </location>
</feature>
<evidence type="ECO:0000313" key="5">
    <source>
        <dbReference type="EMBL" id="OLL23245.1"/>
    </source>
</evidence>
<dbReference type="Proteomes" id="UP000186594">
    <property type="component" value="Unassembled WGS sequence"/>
</dbReference>
<evidence type="ECO:0000313" key="6">
    <source>
        <dbReference type="Proteomes" id="UP000186594"/>
    </source>
</evidence>
<dbReference type="SUPFAM" id="SSF53448">
    <property type="entry name" value="Nucleotide-diphospho-sugar transferases"/>
    <property type="match status" value="1"/>
</dbReference>
<keyword evidence="2 5" id="KW-0328">Glycosyltransferase</keyword>
<protein>
    <submittedName>
        <fullName evidence="5">Alpha-1,2 mannosyltransferase KTR1</fullName>
    </submittedName>
</protein>
<proteinExistence type="inferred from homology"/>
<dbReference type="OrthoDB" id="5425263at2759"/>
<reference evidence="5 6" key="1">
    <citation type="submission" date="2016-04" db="EMBL/GenBank/DDBJ databases">
        <title>Evolutionary innovation and constraint leading to complex multicellularity in the Ascomycota.</title>
        <authorList>
            <person name="Cisse O."/>
            <person name="Nguyen A."/>
            <person name="Hewitt D.A."/>
            <person name="Jedd G."/>
            <person name="Stajich J.E."/>
        </authorList>
    </citation>
    <scope>NUCLEOTIDE SEQUENCE [LARGE SCALE GENOMIC DNA]</scope>
    <source>
        <strain evidence="5 6">DAH-3</strain>
    </source>
</reference>
<dbReference type="GO" id="GO:0006487">
    <property type="term" value="P:protein N-linked glycosylation"/>
    <property type="evidence" value="ECO:0007669"/>
    <property type="project" value="TreeGrafter"/>
</dbReference>
<dbReference type="Gene3D" id="3.90.550.10">
    <property type="entry name" value="Spore Coat Polysaccharide Biosynthesis Protein SpsA, Chain A"/>
    <property type="match status" value="1"/>
</dbReference>
<dbReference type="AlphaFoldDB" id="A0A1U7LKR2"/>
<dbReference type="GO" id="GO:0000032">
    <property type="term" value="P:cell wall mannoprotein biosynthetic process"/>
    <property type="evidence" value="ECO:0007669"/>
    <property type="project" value="TreeGrafter"/>
</dbReference>